<comment type="caution">
    <text evidence="2">The sequence shown here is derived from an EMBL/GenBank/DDBJ whole genome shotgun (WGS) entry which is preliminary data.</text>
</comment>
<dbReference type="PANTHER" id="PTHR33785:SF2">
    <property type="entry name" value="DUF1685 DOMAIN-CONTAINING PROTEIN"/>
    <property type="match status" value="1"/>
</dbReference>
<gene>
    <name evidence="2" type="ORF">ACH5RR_005438</name>
</gene>
<dbReference type="Proteomes" id="UP001630127">
    <property type="component" value="Unassembled WGS sequence"/>
</dbReference>
<reference evidence="2 3" key="1">
    <citation type="submission" date="2024-11" db="EMBL/GenBank/DDBJ databases">
        <title>A near-complete genome assembly of Cinchona calisaya.</title>
        <authorList>
            <person name="Lian D.C."/>
            <person name="Zhao X.W."/>
            <person name="Wei L."/>
        </authorList>
    </citation>
    <scope>NUCLEOTIDE SEQUENCE [LARGE SCALE GENOMIC DNA]</scope>
    <source>
        <tissue evidence="2">Nenye</tissue>
    </source>
</reference>
<accession>A0ABD3AL43</accession>
<name>A0ABD3AL43_9GENT</name>
<evidence type="ECO:0000256" key="1">
    <source>
        <dbReference type="SAM" id="MobiDB-lite"/>
    </source>
</evidence>
<evidence type="ECO:0000313" key="2">
    <source>
        <dbReference type="EMBL" id="KAL3531917.1"/>
    </source>
</evidence>
<feature type="compositionally biased region" description="Polar residues" evidence="1">
    <location>
        <begin position="31"/>
        <end position="41"/>
    </location>
</feature>
<organism evidence="2 3">
    <name type="scientific">Cinchona calisaya</name>
    <dbReference type="NCBI Taxonomy" id="153742"/>
    <lineage>
        <taxon>Eukaryota</taxon>
        <taxon>Viridiplantae</taxon>
        <taxon>Streptophyta</taxon>
        <taxon>Embryophyta</taxon>
        <taxon>Tracheophyta</taxon>
        <taxon>Spermatophyta</taxon>
        <taxon>Magnoliopsida</taxon>
        <taxon>eudicotyledons</taxon>
        <taxon>Gunneridae</taxon>
        <taxon>Pentapetalae</taxon>
        <taxon>asterids</taxon>
        <taxon>lamiids</taxon>
        <taxon>Gentianales</taxon>
        <taxon>Rubiaceae</taxon>
        <taxon>Cinchonoideae</taxon>
        <taxon>Cinchoneae</taxon>
        <taxon>Cinchona</taxon>
    </lineage>
</organism>
<dbReference type="EMBL" id="JBJUIK010000003">
    <property type="protein sequence ID" value="KAL3531917.1"/>
    <property type="molecule type" value="Genomic_DNA"/>
</dbReference>
<feature type="compositionally biased region" description="Acidic residues" evidence="1">
    <location>
        <begin position="43"/>
        <end position="59"/>
    </location>
</feature>
<dbReference type="InterPro" id="IPR012881">
    <property type="entry name" value="DUF1685"/>
</dbReference>
<protein>
    <submittedName>
        <fullName evidence="2">Uncharacterized protein</fullName>
    </submittedName>
</protein>
<sequence>MDHLWFHQIIFSSKILKPSSTAVSEEDEIAYSSTNSSQTPVISEEDSSVISNQDDEPDEQENHDGKERPTRLNILASKARSHSFSPSDVKSSGRRLQKTLSCKSLFELELEEVKGFMDLGFSFNKEHLNKRMMSVIPGLQRLELSQRTEGNTNNVDKDNYEIEDEDSEEIKQHSTSTKITRPYLSEAWLIKRPDSPLLNLRIPRVSNAADMKKHLKYWARTVASAILLDG</sequence>
<feature type="compositionally biased region" description="Basic and acidic residues" evidence="1">
    <location>
        <begin position="60"/>
        <end position="70"/>
    </location>
</feature>
<dbReference type="AlphaFoldDB" id="A0ABD3AL43"/>
<keyword evidence="3" id="KW-1185">Reference proteome</keyword>
<dbReference type="Pfam" id="PF07939">
    <property type="entry name" value="DUF1685"/>
    <property type="match status" value="1"/>
</dbReference>
<evidence type="ECO:0000313" key="3">
    <source>
        <dbReference type="Proteomes" id="UP001630127"/>
    </source>
</evidence>
<dbReference type="PANTHER" id="PTHR33785">
    <property type="entry name" value="OS06G0550800 PROTEIN"/>
    <property type="match status" value="1"/>
</dbReference>
<proteinExistence type="predicted"/>
<feature type="region of interest" description="Disordered" evidence="1">
    <location>
        <begin position="27"/>
        <end position="70"/>
    </location>
</feature>